<feature type="domain" description="WCX" evidence="3">
    <location>
        <begin position="217"/>
        <end position="294"/>
    </location>
</feature>
<dbReference type="Pfam" id="PF25583">
    <property type="entry name" value="WCX"/>
    <property type="match status" value="1"/>
</dbReference>
<dbReference type="PANTHER" id="PTHR34580">
    <property type="match status" value="1"/>
</dbReference>
<proteinExistence type="predicted"/>
<gene>
    <name evidence="4" type="ORF">KY227_002625</name>
</gene>
<dbReference type="AlphaFoldDB" id="A0AAD2SFZ7"/>
<evidence type="ECO:0000259" key="3">
    <source>
        <dbReference type="Pfam" id="PF25583"/>
    </source>
</evidence>
<dbReference type="InterPro" id="IPR026881">
    <property type="entry name" value="WYL_dom"/>
</dbReference>
<evidence type="ECO:0000313" key="4">
    <source>
        <dbReference type="EMBL" id="EHT9939543.1"/>
    </source>
</evidence>
<dbReference type="Gene3D" id="1.10.10.10">
    <property type="entry name" value="Winged helix-like DNA-binding domain superfamily/Winged helix DNA-binding domain"/>
    <property type="match status" value="1"/>
</dbReference>
<feature type="domain" description="Helix-turn-helix type 11" evidence="1">
    <location>
        <begin position="20"/>
        <end position="51"/>
    </location>
</feature>
<dbReference type="InterPro" id="IPR036388">
    <property type="entry name" value="WH-like_DNA-bd_sf"/>
</dbReference>
<dbReference type="Pfam" id="PF08279">
    <property type="entry name" value="HTH_11"/>
    <property type="match status" value="1"/>
</dbReference>
<evidence type="ECO:0000259" key="2">
    <source>
        <dbReference type="Pfam" id="PF13280"/>
    </source>
</evidence>
<dbReference type="InterPro" id="IPR036390">
    <property type="entry name" value="WH_DNA-bd_sf"/>
</dbReference>
<dbReference type="PROSITE" id="PS52050">
    <property type="entry name" value="WYL"/>
    <property type="match status" value="1"/>
</dbReference>
<dbReference type="PANTHER" id="PTHR34580:SF1">
    <property type="entry name" value="PROTEIN PAFC"/>
    <property type="match status" value="1"/>
</dbReference>
<dbReference type="Pfam" id="PF13280">
    <property type="entry name" value="WYL"/>
    <property type="match status" value="1"/>
</dbReference>
<protein>
    <submittedName>
        <fullName evidence="4">WYL domain-containing protein</fullName>
    </submittedName>
</protein>
<dbReference type="InterPro" id="IPR057727">
    <property type="entry name" value="WCX_dom"/>
</dbReference>
<dbReference type="RefSeq" id="WP_252773044.1">
    <property type="nucleotide sequence ID" value="NZ_JAMXKM010000004.1"/>
</dbReference>
<organism evidence="4">
    <name type="scientific">Citrobacter freundii</name>
    <dbReference type="NCBI Taxonomy" id="546"/>
    <lineage>
        <taxon>Bacteria</taxon>
        <taxon>Pseudomonadati</taxon>
        <taxon>Pseudomonadota</taxon>
        <taxon>Gammaproteobacteria</taxon>
        <taxon>Enterobacterales</taxon>
        <taxon>Enterobacteriaceae</taxon>
        <taxon>Citrobacter</taxon>
        <taxon>Citrobacter freundii complex</taxon>
    </lineage>
</organism>
<feature type="domain" description="WYL" evidence="2">
    <location>
        <begin position="130"/>
        <end position="184"/>
    </location>
</feature>
<name>A0AAD2SFZ7_CITFR</name>
<evidence type="ECO:0000259" key="1">
    <source>
        <dbReference type="Pfam" id="PF08279"/>
    </source>
</evidence>
<dbReference type="SUPFAM" id="SSF46785">
    <property type="entry name" value="Winged helix' DNA-binding domain"/>
    <property type="match status" value="1"/>
</dbReference>
<accession>A0AAD2SFZ7</accession>
<dbReference type="InterPro" id="IPR013196">
    <property type="entry name" value="HTH_11"/>
</dbReference>
<dbReference type="EMBL" id="ABBJDF010000014">
    <property type="protein sequence ID" value="EHT9939543.1"/>
    <property type="molecule type" value="Genomic_DNA"/>
</dbReference>
<reference evidence="4" key="1">
    <citation type="submission" date="2021-07" db="EMBL/GenBank/DDBJ databases">
        <authorList>
            <consortium name="Clinical and Environmental Microbiology Branch: Whole genome sequencing antimicrobial resistance pathogens in the healthcare setting"/>
        </authorList>
    </citation>
    <scope>NUCLEOTIDE SEQUENCE</scope>
    <source>
        <strain evidence="4">2021DK-00049</strain>
    </source>
</reference>
<dbReference type="InterPro" id="IPR051534">
    <property type="entry name" value="CBASS_pafABC_assoc_protein"/>
</dbReference>
<sequence length="317" mass="35979">MSKTAGAYDRLAQRLAETLILFHQQDQVTRSQLADKFAVSERTIFRDLSRLCPILEHLGGECYHLAPQYHQSLRTRDIRQLLDIAGASSVFAGQNAAFWSTLLHTEGLPQFTVKPLATEHQVESALSRSFGLLQQAITGQQCCTFVYKGKARRVEPYRLVNVKNLWYLAAMEQENLKGFLLSGIRWLAVSKETFTPQAHIHQCIDEEDDVWFSLHKFPVRLHVSAPVAGYFLRRSVLPGQTIETHHPDGSLDVTCRIADERQLLPIVRYWLPELRIISPESLHSVLVTQLETALSAIKQNSLTMADDIKGDDHVERI</sequence>
<comment type="caution">
    <text evidence="4">The sequence shown here is derived from an EMBL/GenBank/DDBJ whole genome shotgun (WGS) entry which is preliminary data.</text>
</comment>